<name>A0A6J5EPK7_9BURK</name>
<evidence type="ECO:0000313" key="3">
    <source>
        <dbReference type="Proteomes" id="UP000494135"/>
    </source>
</evidence>
<accession>A0A6J5EPK7</accession>
<keyword evidence="1" id="KW-0472">Membrane</keyword>
<protein>
    <submittedName>
        <fullName evidence="2">Uncharacterized protein</fullName>
    </submittedName>
</protein>
<evidence type="ECO:0000256" key="1">
    <source>
        <dbReference type="SAM" id="Phobius"/>
    </source>
</evidence>
<keyword evidence="1" id="KW-0812">Transmembrane</keyword>
<sequence>MTTRNIYQFIIPFIRKPTRIENGATIYVIVFSGFIMKSFSGLLMTKSMIV</sequence>
<dbReference type="EMBL" id="CADIKG010000021">
    <property type="protein sequence ID" value="CAB3768093.1"/>
    <property type="molecule type" value="Genomic_DNA"/>
</dbReference>
<keyword evidence="1" id="KW-1133">Transmembrane helix</keyword>
<evidence type="ECO:0000313" key="2">
    <source>
        <dbReference type="EMBL" id="CAB3768093.1"/>
    </source>
</evidence>
<dbReference type="Proteomes" id="UP000494135">
    <property type="component" value="Unassembled WGS sequence"/>
</dbReference>
<feature type="transmembrane region" description="Helical" evidence="1">
    <location>
        <begin position="24"/>
        <end position="44"/>
    </location>
</feature>
<gene>
    <name evidence="2" type="ORF">LMG29660_06009</name>
</gene>
<proteinExistence type="predicted"/>
<organism evidence="2 3">
    <name type="scientific">Burkholderia puraquae</name>
    <dbReference type="NCBI Taxonomy" id="1904757"/>
    <lineage>
        <taxon>Bacteria</taxon>
        <taxon>Pseudomonadati</taxon>
        <taxon>Pseudomonadota</taxon>
        <taxon>Betaproteobacteria</taxon>
        <taxon>Burkholderiales</taxon>
        <taxon>Burkholderiaceae</taxon>
        <taxon>Burkholderia</taxon>
        <taxon>Burkholderia cepacia complex</taxon>
    </lineage>
</organism>
<reference evidence="2 3" key="1">
    <citation type="submission" date="2020-04" db="EMBL/GenBank/DDBJ databases">
        <authorList>
            <person name="De Canck E."/>
        </authorList>
    </citation>
    <scope>NUCLEOTIDE SEQUENCE [LARGE SCALE GENOMIC DNA]</scope>
    <source>
        <strain evidence="2 3">LMG 29660</strain>
    </source>
</reference>
<dbReference type="AlphaFoldDB" id="A0A6J5EPK7"/>